<evidence type="ECO:0000259" key="20">
    <source>
        <dbReference type="PROSITE" id="PS50894"/>
    </source>
</evidence>
<dbReference type="InterPro" id="IPR036097">
    <property type="entry name" value="HisK_dim/P_sf"/>
</dbReference>
<comment type="subcellular location">
    <subcellularLocation>
        <location evidence="2">Cell membrane</location>
        <topology evidence="2">Multi-pass membrane protein</topology>
    </subcellularLocation>
</comment>
<dbReference type="InterPro" id="IPR004358">
    <property type="entry name" value="Sig_transdc_His_kin-like_C"/>
</dbReference>
<evidence type="ECO:0000256" key="12">
    <source>
        <dbReference type="ARBA" id="ARBA00023012"/>
    </source>
</evidence>
<dbReference type="SUPFAM" id="SSF47384">
    <property type="entry name" value="Homodimeric domain of signal transducing histidine kinase"/>
    <property type="match status" value="1"/>
</dbReference>
<dbReference type="HOGENOM" id="CLU_000445_114_15_10"/>
<evidence type="ECO:0000313" key="21">
    <source>
        <dbReference type="EMBL" id="ACE05015.1"/>
    </source>
</evidence>
<dbReference type="PROSITE" id="PS50113">
    <property type="entry name" value="PAC"/>
    <property type="match status" value="1"/>
</dbReference>
<dbReference type="Pfam" id="PF00072">
    <property type="entry name" value="Response_reg"/>
    <property type="match status" value="1"/>
</dbReference>
<proteinExistence type="predicted"/>
<dbReference type="InterPro" id="IPR035965">
    <property type="entry name" value="PAS-like_dom_sf"/>
</dbReference>
<dbReference type="PROSITE" id="PS50894">
    <property type="entry name" value="HPT"/>
    <property type="match status" value="1"/>
</dbReference>
<dbReference type="Gene3D" id="3.30.565.10">
    <property type="entry name" value="Histidine kinase-like ATPase, C-terminal domain"/>
    <property type="match status" value="1"/>
</dbReference>
<keyword evidence="10" id="KW-0067">ATP-binding</keyword>
<reference evidence="21" key="1">
    <citation type="submission" date="2008-06" db="EMBL/GenBank/DDBJ databases">
        <title>Complete sequence of Chlorobium phaeobacteroides BS1.</title>
        <authorList>
            <consortium name="US DOE Joint Genome Institute"/>
            <person name="Lucas S."/>
            <person name="Copeland A."/>
            <person name="Lapidus A."/>
            <person name="Glavina del Rio T."/>
            <person name="Dalin E."/>
            <person name="Tice H."/>
            <person name="Bruce D."/>
            <person name="Goodwin L."/>
            <person name="Pitluck S."/>
            <person name="Schmutz J."/>
            <person name="Larimer F."/>
            <person name="Land M."/>
            <person name="Hauser L."/>
            <person name="Kyrpides N."/>
            <person name="Ovchinnikova G."/>
            <person name="Li T."/>
            <person name="Liu Z."/>
            <person name="Zhao F."/>
            <person name="Overmann J."/>
            <person name="Bryant D.A."/>
            <person name="Richardson P."/>
        </authorList>
    </citation>
    <scope>NUCLEOTIDE SEQUENCE [LARGE SCALE GENOMIC DNA]</scope>
    <source>
        <strain evidence="21">BS1</strain>
    </source>
</reference>
<dbReference type="GO" id="GO:0005524">
    <property type="term" value="F:ATP binding"/>
    <property type="evidence" value="ECO:0007669"/>
    <property type="project" value="UniProtKB-KW"/>
</dbReference>
<dbReference type="CDD" id="cd16922">
    <property type="entry name" value="HATPase_EvgS-ArcB-TorS-like"/>
    <property type="match status" value="1"/>
</dbReference>
<feature type="modified residue" description="4-aspartylphosphate" evidence="15">
    <location>
        <position position="632"/>
    </location>
</feature>
<dbReference type="CDD" id="cd17546">
    <property type="entry name" value="REC_hyHK_CKI1_RcsC-like"/>
    <property type="match status" value="1"/>
</dbReference>
<keyword evidence="16" id="KW-0175">Coiled coil</keyword>
<dbReference type="SUPFAM" id="SSF47226">
    <property type="entry name" value="Histidine-containing phosphotransfer domain, HPT domain"/>
    <property type="match status" value="1"/>
</dbReference>
<dbReference type="EMBL" id="CP001101">
    <property type="protein sequence ID" value="ACE05015.1"/>
    <property type="molecule type" value="Genomic_DNA"/>
</dbReference>
<dbReference type="PANTHER" id="PTHR45339:SF1">
    <property type="entry name" value="HYBRID SIGNAL TRANSDUCTION HISTIDINE KINASE J"/>
    <property type="match status" value="1"/>
</dbReference>
<dbReference type="Pfam" id="PF00512">
    <property type="entry name" value="HisKA"/>
    <property type="match status" value="1"/>
</dbReference>
<dbReference type="InterPro" id="IPR011006">
    <property type="entry name" value="CheY-like_superfamily"/>
</dbReference>
<evidence type="ECO:0000256" key="10">
    <source>
        <dbReference type="ARBA" id="ARBA00022840"/>
    </source>
</evidence>
<dbReference type="FunFam" id="1.10.287.130:FF:000003">
    <property type="entry name" value="Histidine kinase"/>
    <property type="match status" value="1"/>
</dbReference>
<evidence type="ECO:0000256" key="7">
    <source>
        <dbReference type="ARBA" id="ARBA00022692"/>
    </source>
</evidence>
<dbReference type="InterPro" id="IPR000014">
    <property type="entry name" value="PAS"/>
</dbReference>
<feature type="domain" description="Histidine kinase" evidence="17">
    <location>
        <begin position="343"/>
        <end position="564"/>
    </location>
</feature>
<keyword evidence="7" id="KW-0812">Transmembrane</keyword>
<dbReference type="OrthoDB" id="593752at2"/>
<dbReference type="STRING" id="331678.Cphamn1_2106"/>
<feature type="modified residue" description="Phosphohistidine" evidence="14">
    <location>
        <position position="930"/>
    </location>
</feature>
<evidence type="ECO:0000256" key="8">
    <source>
        <dbReference type="ARBA" id="ARBA00022741"/>
    </source>
</evidence>
<gene>
    <name evidence="21" type="ordered locus">Cphamn1_2106</name>
</gene>
<sequence length="993" mass="112248">MERKNLSYSELERQLVLLRHQVLESKKIEQELLDKQNALREQNINLIRKSIELSDLRRQLEDKNYELELSSEKLDTTLRSLRESENTLSSILSNSPDTIVAVDDSHRIIYMNRSMPGHQSEISVGKHFCEHITAERHDIYHTTIEQVFRTGMPAKLESTVVQQNGRSVDFESRFGPCMQEGAITSVVMISTDISERKRIEKELKRSLDDLERFNRFMVGREQTNLELKEEVNRLCEELGRPPRYAVRRAGNGDVYVPLNSREGIRPDSAVNEHDHKRVWKEPDQESLKQRQREALINLVEDANRARNELMNANRKLEASIARANTMASEADAANKAKSEFLANMSHEIRTPMNGVIGMSELLLRSTLDKEQKKFAETINASGKNLLHLLNDILDFSKIEADKLEIEEIDFNLLDLLDEIINMFSYKAGKKGLNFTFLPDEDIPLLLRGDPGRIKQILVNLISNAIKFTDEGEILVNVELEEDFGDNARIRFTVSDTGIGIDESRMDAIFEPFVQADGSTIRKYGGTGLGLSISNKLARNMGGRIQVRSTPSQGSMFYFSIDFIKQQHPDQIYADISIPLTGFNVLLIEPCQASRKLIKIFFSLWNSCFEEASDWESGVKKLQKAAESGVLPDIVLIALPEERRDEVFEKFRTGDLLENVIVIGLTSAGRGADFQPDPLGKPDACLEKPIRGKELYACVADLLKRRGSTPELLEKNKIPVHSVTEKERRHFRILLVEDSEVNQLVLLSMLQKEGYEADVVQNGTEALVALAKVHYDLVLMDCQMPEMDGYEATRCIRRGQGNVMNPEVPIVAITANAMTGDRERCLQAGMDDYMAKPVRMSDFTAMLEKYSGEKLSSSVSDDNESNPKRVDSMSMDSSIFQETEMLGRLQHDRDVARVIIENFLEDTPQQIIRLKKAISERTSEESFLTAHAIKGAALLVGGWKLSKVAQQIENAAREGDLSQAGQLLTDIEEQFFALKGCMAGAGWIQKLEPE</sequence>
<feature type="domain" description="HPt" evidence="20">
    <location>
        <begin position="891"/>
        <end position="984"/>
    </location>
</feature>
<dbReference type="PROSITE" id="PS50110">
    <property type="entry name" value="RESPONSE_REGULATORY"/>
    <property type="match status" value="2"/>
</dbReference>
<evidence type="ECO:0000256" key="6">
    <source>
        <dbReference type="ARBA" id="ARBA00022679"/>
    </source>
</evidence>
<dbReference type="EC" id="2.7.13.3" evidence="3"/>
<feature type="coiled-coil region" evidence="16">
    <location>
        <begin position="288"/>
        <end position="326"/>
    </location>
</feature>
<evidence type="ECO:0000256" key="4">
    <source>
        <dbReference type="ARBA" id="ARBA00022475"/>
    </source>
</evidence>
<evidence type="ECO:0000256" key="11">
    <source>
        <dbReference type="ARBA" id="ARBA00022989"/>
    </source>
</evidence>
<dbReference type="SUPFAM" id="SSF55874">
    <property type="entry name" value="ATPase domain of HSP90 chaperone/DNA topoisomerase II/histidine kinase"/>
    <property type="match status" value="1"/>
</dbReference>
<dbReference type="Gene3D" id="1.10.287.130">
    <property type="match status" value="1"/>
</dbReference>
<evidence type="ECO:0000259" key="17">
    <source>
        <dbReference type="PROSITE" id="PS50109"/>
    </source>
</evidence>
<evidence type="ECO:0000256" key="9">
    <source>
        <dbReference type="ARBA" id="ARBA00022777"/>
    </source>
</evidence>
<evidence type="ECO:0000256" key="2">
    <source>
        <dbReference type="ARBA" id="ARBA00004651"/>
    </source>
</evidence>
<dbReference type="InterPro" id="IPR000700">
    <property type="entry name" value="PAS-assoc_C"/>
</dbReference>
<dbReference type="Gene3D" id="3.30.450.20">
    <property type="entry name" value="PAS domain"/>
    <property type="match status" value="1"/>
</dbReference>
<dbReference type="SMART" id="SM00387">
    <property type="entry name" value="HATPase_c"/>
    <property type="match status" value="1"/>
</dbReference>
<dbReference type="KEGG" id="cpb:Cphamn1_2106"/>
<dbReference type="InterPro" id="IPR013656">
    <property type="entry name" value="PAS_4"/>
</dbReference>
<dbReference type="InterPro" id="IPR008207">
    <property type="entry name" value="Sig_transdc_His_kin_Hpt_dom"/>
</dbReference>
<protein>
    <recommendedName>
        <fullName evidence="3">histidine kinase</fullName>
        <ecNumber evidence="3">2.7.13.3</ecNumber>
    </recommendedName>
</protein>
<comment type="catalytic activity">
    <reaction evidence="1">
        <text>ATP + protein L-histidine = ADP + protein N-phospho-L-histidine.</text>
        <dbReference type="EC" id="2.7.13.3"/>
    </reaction>
</comment>
<evidence type="ECO:0000256" key="5">
    <source>
        <dbReference type="ARBA" id="ARBA00022553"/>
    </source>
</evidence>
<dbReference type="NCBIfam" id="TIGR00229">
    <property type="entry name" value="sensory_box"/>
    <property type="match status" value="1"/>
</dbReference>
<evidence type="ECO:0000256" key="14">
    <source>
        <dbReference type="PROSITE-ProRule" id="PRU00110"/>
    </source>
</evidence>
<feature type="domain" description="Response regulatory" evidence="18">
    <location>
        <begin position="731"/>
        <end position="850"/>
    </location>
</feature>
<dbReference type="AlphaFoldDB" id="B3EN26"/>
<dbReference type="SMART" id="SM00448">
    <property type="entry name" value="REC"/>
    <property type="match status" value="1"/>
</dbReference>
<keyword evidence="5 15" id="KW-0597">Phosphoprotein</keyword>
<dbReference type="InterPro" id="IPR005467">
    <property type="entry name" value="His_kinase_dom"/>
</dbReference>
<dbReference type="Gene3D" id="1.20.120.160">
    <property type="entry name" value="HPT domain"/>
    <property type="match status" value="1"/>
</dbReference>
<evidence type="ECO:0000256" key="3">
    <source>
        <dbReference type="ARBA" id="ARBA00012438"/>
    </source>
</evidence>
<evidence type="ECO:0000256" key="1">
    <source>
        <dbReference type="ARBA" id="ARBA00000085"/>
    </source>
</evidence>
<dbReference type="Pfam" id="PF02518">
    <property type="entry name" value="HATPase_c"/>
    <property type="match status" value="1"/>
</dbReference>
<dbReference type="GO" id="GO:0005886">
    <property type="term" value="C:plasma membrane"/>
    <property type="evidence" value="ECO:0007669"/>
    <property type="project" value="UniProtKB-SubCell"/>
</dbReference>
<keyword evidence="6 21" id="KW-0808">Transferase</keyword>
<dbReference type="Gene3D" id="3.40.50.2300">
    <property type="match status" value="2"/>
</dbReference>
<evidence type="ECO:0000256" key="16">
    <source>
        <dbReference type="SAM" id="Coils"/>
    </source>
</evidence>
<evidence type="ECO:0000259" key="19">
    <source>
        <dbReference type="PROSITE" id="PS50113"/>
    </source>
</evidence>
<feature type="domain" description="Response regulatory" evidence="18">
    <location>
        <begin position="583"/>
        <end position="702"/>
    </location>
</feature>
<feature type="coiled-coil region" evidence="16">
    <location>
        <begin position="1"/>
        <end position="73"/>
    </location>
</feature>
<dbReference type="FunFam" id="3.30.565.10:FF:000010">
    <property type="entry name" value="Sensor histidine kinase RcsC"/>
    <property type="match status" value="1"/>
</dbReference>
<evidence type="ECO:0000259" key="18">
    <source>
        <dbReference type="PROSITE" id="PS50110"/>
    </source>
</evidence>
<dbReference type="PROSITE" id="PS50109">
    <property type="entry name" value="HIS_KIN"/>
    <property type="match status" value="1"/>
</dbReference>
<dbReference type="GO" id="GO:0000155">
    <property type="term" value="F:phosphorelay sensor kinase activity"/>
    <property type="evidence" value="ECO:0007669"/>
    <property type="project" value="InterPro"/>
</dbReference>
<dbReference type="PANTHER" id="PTHR45339">
    <property type="entry name" value="HYBRID SIGNAL TRANSDUCTION HISTIDINE KINASE J"/>
    <property type="match status" value="1"/>
</dbReference>
<dbReference type="InterPro" id="IPR003661">
    <property type="entry name" value="HisK_dim/P_dom"/>
</dbReference>
<feature type="modified residue" description="4-aspartylphosphate" evidence="15">
    <location>
        <position position="780"/>
    </location>
</feature>
<dbReference type="eggNOG" id="COG2205">
    <property type="taxonomic scope" value="Bacteria"/>
</dbReference>
<dbReference type="SMART" id="SM00073">
    <property type="entry name" value="HPT"/>
    <property type="match status" value="1"/>
</dbReference>
<dbReference type="SUPFAM" id="SSF55785">
    <property type="entry name" value="PYP-like sensor domain (PAS domain)"/>
    <property type="match status" value="1"/>
</dbReference>
<name>B3EN26_CHLPB</name>
<dbReference type="CDD" id="cd00082">
    <property type="entry name" value="HisKA"/>
    <property type="match status" value="1"/>
</dbReference>
<dbReference type="InterPro" id="IPR001789">
    <property type="entry name" value="Sig_transdc_resp-reg_receiver"/>
</dbReference>
<evidence type="ECO:0000256" key="13">
    <source>
        <dbReference type="ARBA" id="ARBA00023136"/>
    </source>
</evidence>
<evidence type="ECO:0000256" key="15">
    <source>
        <dbReference type="PROSITE-ProRule" id="PRU00169"/>
    </source>
</evidence>
<dbReference type="Pfam" id="PF08448">
    <property type="entry name" value="PAS_4"/>
    <property type="match status" value="1"/>
</dbReference>
<dbReference type="Pfam" id="PF01627">
    <property type="entry name" value="Hpt"/>
    <property type="match status" value="1"/>
</dbReference>
<keyword evidence="8" id="KW-0547">Nucleotide-binding</keyword>
<keyword evidence="9 21" id="KW-0418">Kinase</keyword>
<feature type="domain" description="PAC" evidence="19">
    <location>
        <begin position="154"/>
        <end position="205"/>
    </location>
</feature>
<accession>B3EN26</accession>
<keyword evidence="11" id="KW-1133">Transmembrane helix</keyword>
<dbReference type="SUPFAM" id="SSF52172">
    <property type="entry name" value="CheY-like"/>
    <property type="match status" value="2"/>
</dbReference>
<dbReference type="InterPro" id="IPR003594">
    <property type="entry name" value="HATPase_dom"/>
</dbReference>
<organism evidence="21">
    <name type="scientific">Chlorobium phaeobacteroides (strain BS1)</name>
    <dbReference type="NCBI Taxonomy" id="331678"/>
    <lineage>
        <taxon>Bacteria</taxon>
        <taxon>Pseudomonadati</taxon>
        <taxon>Chlorobiota</taxon>
        <taxon>Chlorobiia</taxon>
        <taxon>Chlorobiales</taxon>
        <taxon>Chlorobiaceae</taxon>
        <taxon>Chlorobium/Pelodictyon group</taxon>
        <taxon>Chlorobium</taxon>
    </lineage>
</organism>
<keyword evidence="13" id="KW-0472">Membrane</keyword>
<keyword evidence="4" id="KW-1003">Cell membrane</keyword>
<dbReference type="InterPro" id="IPR036890">
    <property type="entry name" value="HATPase_C_sf"/>
</dbReference>
<keyword evidence="12" id="KW-0902">Two-component regulatory system</keyword>
<dbReference type="SMART" id="SM00388">
    <property type="entry name" value="HisKA"/>
    <property type="match status" value="1"/>
</dbReference>
<dbReference type="InterPro" id="IPR036641">
    <property type="entry name" value="HPT_dom_sf"/>
</dbReference>
<dbReference type="PRINTS" id="PR00344">
    <property type="entry name" value="BCTRLSENSOR"/>
</dbReference>